<sequence>ATGLSCTSSALNEALRGAGRAAAEALKAHDSSDAQLAELSDLNFTRLKHLGATEDEAVSEWLFLKVQEFMVVT</sequence>
<dbReference type="OrthoDB" id="10621754at2759"/>
<evidence type="ECO:0000313" key="2">
    <source>
        <dbReference type="Proteomes" id="UP000186817"/>
    </source>
</evidence>
<comment type="caution">
    <text evidence="1">The sequence shown here is derived from an EMBL/GenBank/DDBJ whole genome shotgun (WGS) entry which is preliminary data.</text>
</comment>
<dbReference type="Proteomes" id="UP000186817">
    <property type="component" value="Unassembled WGS sequence"/>
</dbReference>
<dbReference type="AlphaFoldDB" id="A0A1Q9BTN7"/>
<proteinExistence type="predicted"/>
<accession>A0A1Q9BTN7</accession>
<name>A0A1Q9BTN7_SYMMI</name>
<protein>
    <submittedName>
        <fullName evidence="1">Uncharacterized protein</fullName>
    </submittedName>
</protein>
<dbReference type="EMBL" id="LSRX01004374">
    <property type="protein sequence ID" value="OLP74022.1"/>
    <property type="molecule type" value="Genomic_DNA"/>
</dbReference>
<gene>
    <name evidence="1" type="ORF">AK812_SmicGene46563</name>
</gene>
<evidence type="ECO:0000313" key="1">
    <source>
        <dbReference type="EMBL" id="OLP74022.1"/>
    </source>
</evidence>
<feature type="non-terminal residue" evidence="1">
    <location>
        <position position="1"/>
    </location>
</feature>
<keyword evidence="2" id="KW-1185">Reference proteome</keyword>
<organism evidence="1 2">
    <name type="scientific">Symbiodinium microadriaticum</name>
    <name type="common">Dinoflagellate</name>
    <name type="synonym">Zooxanthella microadriatica</name>
    <dbReference type="NCBI Taxonomy" id="2951"/>
    <lineage>
        <taxon>Eukaryota</taxon>
        <taxon>Sar</taxon>
        <taxon>Alveolata</taxon>
        <taxon>Dinophyceae</taxon>
        <taxon>Suessiales</taxon>
        <taxon>Symbiodiniaceae</taxon>
        <taxon>Symbiodinium</taxon>
    </lineage>
</organism>
<reference evidence="1 2" key="1">
    <citation type="submission" date="2016-02" db="EMBL/GenBank/DDBJ databases">
        <title>Genome analysis of coral dinoflagellate symbionts highlights evolutionary adaptations to a symbiotic lifestyle.</title>
        <authorList>
            <person name="Aranda M."/>
            <person name="Li Y."/>
            <person name="Liew Y.J."/>
            <person name="Baumgarten S."/>
            <person name="Simakov O."/>
            <person name="Wilson M."/>
            <person name="Piel J."/>
            <person name="Ashoor H."/>
            <person name="Bougouffa S."/>
            <person name="Bajic V.B."/>
            <person name="Ryu T."/>
            <person name="Ravasi T."/>
            <person name="Bayer T."/>
            <person name="Micklem G."/>
            <person name="Kim H."/>
            <person name="Bhak J."/>
            <person name="Lajeunesse T.C."/>
            <person name="Voolstra C.R."/>
        </authorList>
    </citation>
    <scope>NUCLEOTIDE SEQUENCE [LARGE SCALE GENOMIC DNA]</scope>
    <source>
        <strain evidence="1 2">CCMP2467</strain>
    </source>
</reference>